<evidence type="ECO:0000313" key="3">
    <source>
        <dbReference type="EMBL" id="GBM90932.1"/>
    </source>
</evidence>
<sequence>MPGDEVIGDSFQPFLFEVWHWLRSIPRHCDNTLRGMVKCRTNSTTTAIIAVIEVKSLEDYPTRCSPSGHRSSTPPPTNPTRSNLCPSCSSKIVIQLFHRYIQLNRLRQQKQWNSYSPLTHFLLHNQISFAENHIDSGVKAIYIDGSKTDEGTGSAYCILENYGIIASWQGKLDRSNSVFQAEILAIRMAIEAASSLHRPIKIWTDSLSSLMVILNPRPYHSIVREIQTLLLSLKHIHLRWLKAHVGYLGNECADQLAKETITKGDPFLLPKPLSYLKAEIKSAALSIWQDNWDNEETDRSTHDIVARVSNKPVGWNREDIMFVTGHWPFSSYLLHFNLRTHDNCSCGEKRKSNSLCHTTSVYPLLAFPNSNSVT</sequence>
<name>A0A4Y2JNN2_ARAVE</name>
<dbReference type="EMBL" id="BGPR01003661">
    <property type="protein sequence ID" value="GBM90932.1"/>
    <property type="molecule type" value="Genomic_DNA"/>
</dbReference>
<dbReference type="InterPro" id="IPR012337">
    <property type="entry name" value="RNaseH-like_sf"/>
</dbReference>
<evidence type="ECO:0000259" key="2">
    <source>
        <dbReference type="PROSITE" id="PS50879"/>
    </source>
</evidence>
<feature type="domain" description="RNase H type-1" evidence="2">
    <location>
        <begin position="135"/>
        <end position="262"/>
    </location>
</feature>
<dbReference type="SUPFAM" id="SSF53098">
    <property type="entry name" value="Ribonuclease H-like"/>
    <property type="match status" value="1"/>
</dbReference>
<keyword evidence="4" id="KW-1185">Reference proteome</keyword>
<dbReference type="Proteomes" id="UP000499080">
    <property type="component" value="Unassembled WGS sequence"/>
</dbReference>
<dbReference type="AlphaFoldDB" id="A0A4Y2JNN2"/>
<dbReference type="InterPro" id="IPR002156">
    <property type="entry name" value="RNaseH_domain"/>
</dbReference>
<reference evidence="3 4" key="1">
    <citation type="journal article" date="2019" name="Sci. Rep.">
        <title>Orb-weaving spider Araneus ventricosus genome elucidates the spidroin gene catalogue.</title>
        <authorList>
            <person name="Kono N."/>
            <person name="Nakamura H."/>
            <person name="Ohtoshi R."/>
            <person name="Moran D.A.P."/>
            <person name="Shinohara A."/>
            <person name="Yoshida Y."/>
            <person name="Fujiwara M."/>
            <person name="Mori M."/>
            <person name="Tomita M."/>
            <person name="Arakawa K."/>
        </authorList>
    </citation>
    <scope>NUCLEOTIDE SEQUENCE [LARGE SCALE GENOMIC DNA]</scope>
</reference>
<accession>A0A4Y2JNN2</accession>
<dbReference type="GO" id="GO:0004523">
    <property type="term" value="F:RNA-DNA hybrid ribonuclease activity"/>
    <property type="evidence" value="ECO:0007669"/>
    <property type="project" value="InterPro"/>
</dbReference>
<evidence type="ECO:0000313" key="4">
    <source>
        <dbReference type="Proteomes" id="UP000499080"/>
    </source>
</evidence>
<dbReference type="CDD" id="cd09276">
    <property type="entry name" value="Rnase_HI_RT_non_LTR"/>
    <property type="match status" value="1"/>
</dbReference>
<gene>
    <name evidence="3" type="ORF">AVEN_190114_1</name>
</gene>
<dbReference type="Pfam" id="PF00075">
    <property type="entry name" value="RNase_H"/>
    <property type="match status" value="1"/>
</dbReference>
<dbReference type="InterPro" id="IPR036397">
    <property type="entry name" value="RNaseH_sf"/>
</dbReference>
<proteinExistence type="predicted"/>
<comment type="caution">
    <text evidence="3">The sequence shown here is derived from an EMBL/GenBank/DDBJ whole genome shotgun (WGS) entry which is preliminary data.</text>
</comment>
<protein>
    <recommendedName>
        <fullName evidence="2">RNase H type-1 domain-containing protein</fullName>
    </recommendedName>
</protein>
<dbReference type="GO" id="GO:0003676">
    <property type="term" value="F:nucleic acid binding"/>
    <property type="evidence" value="ECO:0007669"/>
    <property type="project" value="InterPro"/>
</dbReference>
<dbReference type="Gene3D" id="3.30.420.10">
    <property type="entry name" value="Ribonuclease H-like superfamily/Ribonuclease H"/>
    <property type="match status" value="1"/>
</dbReference>
<evidence type="ECO:0000256" key="1">
    <source>
        <dbReference type="SAM" id="MobiDB-lite"/>
    </source>
</evidence>
<dbReference type="PROSITE" id="PS50879">
    <property type="entry name" value="RNASE_H_1"/>
    <property type="match status" value="1"/>
</dbReference>
<feature type="region of interest" description="Disordered" evidence="1">
    <location>
        <begin position="60"/>
        <end position="82"/>
    </location>
</feature>
<organism evidence="3 4">
    <name type="scientific">Araneus ventricosus</name>
    <name type="common">Orbweaver spider</name>
    <name type="synonym">Epeira ventricosa</name>
    <dbReference type="NCBI Taxonomy" id="182803"/>
    <lineage>
        <taxon>Eukaryota</taxon>
        <taxon>Metazoa</taxon>
        <taxon>Ecdysozoa</taxon>
        <taxon>Arthropoda</taxon>
        <taxon>Chelicerata</taxon>
        <taxon>Arachnida</taxon>
        <taxon>Araneae</taxon>
        <taxon>Araneomorphae</taxon>
        <taxon>Entelegynae</taxon>
        <taxon>Araneoidea</taxon>
        <taxon>Araneidae</taxon>
        <taxon>Araneus</taxon>
    </lineage>
</organism>